<name>A0A8H6BXL3_CANAX</name>
<dbReference type="InterPro" id="IPR006084">
    <property type="entry name" value="XPG/Rad2"/>
</dbReference>
<dbReference type="SUPFAM" id="SSF88723">
    <property type="entry name" value="PIN domain-like"/>
    <property type="match status" value="1"/>
</dbReference>
<dbReference type="PANTHER" id="PTHR11081:SF65">
    <property type="entry name" value="DNA DAMAGE-INDUCIBLE PROTEIN DIN7-RELATED"/>
    <property type="match status" value="1"/>
</dbReference>
<dbReference type="Pfam" id="PF00867">
    <property type="entry name" value="XPG_I"/>
    <property type="match status" value="1"/>
</dbReference>
<dbReference type="GO" id="GO:0003677">
    <property type="term" value="F:DNA binding"/>
    <property type="evidence" value="ECO:0007669"/>
    <property type="project" value="InterPro"/>
</dbReference>
<feature type="domain" description="XPG-I" evidence="12">
    <location>
        <begin position="74"/>
        <end position="144"/>
    </location>
</feature>
<dbReference type="SMART" id="SM00484">
    <property type="entry name" value="XPGI"/>
    <property type="match status" value="1"/>
</dbReference>
<comment type="caution">
    <text evidence="13">The sequence shown here is derived from an EMBL/GenBank/DDBJ whole genome shotgun (WGS) entry which is preliminary data.</text>
</comment>
<evidence type="ECO:0000256" key="6">
    <source>
        <dbReference type="ARBA" id="ARBA00022801"/>
    </source>
</evidence>
<dbReference type="InterPro" id="IPR006085">
    <property type="entry name" value="XPG_DNA_repair_N"/>
</dbReference>
<dbReference type="InterPro" id="IPR029060">
    <property type="entry name" value="PIN-like_dom_sf"/>
</dbReference>
<dbReference type="PANTHER" id="PTHR11081">
    <property type="entry name" value="FLAP ENDONUCLEASE FAMILY MEMBER"/>
    <property type="match status" value="1"/>
</dbReference>
<feature type="region of interest" description="Disordered" evidence="11">
    <location>
        <begin position="423"/>
        <end position="454"/>
    </location>
</feature>
<feature type="compositionally biased region" description="Basic and acidic residues" evidence="11">
    <location>
        <begin position="339"/>
        <end position="356"/>
    </location>
</feature>
<dbReference type="InterPro" id="IPR006086">
    <property type="entry name" value="XPG-I_dom"/>
</dbReference>
<keyword evidence="3" id="KW-0540">Nuclease</keyword>
<comment type="subcellular location">
    <subcellularLocation>
        <location evidence="2">Nucleus</location>
    </subcellularLocation>
</comment>
<dbReference type="Proteomes" id="UP000536275">
    <property type="component" value="Unassembled WGS sequence"/>
</dbReference>
<dbReference type="GO" id="GO:0005634">
    <property type="term" value="C:nucleus"/>
    <property type="evidence" value="ECO:0007669"/>
    <property type="project" value="UniProtKB-SubCell"/>
</dbReference>
<dbReference type="InterPro" id="IPR036279">
    <property type="entry name" value="5-3_exonuclease_C_sf"/>
</dbReference>
<keyword evidence="7" id="KW-0460">Magnesium</keyword>
<dbReference type="EMBL" id="JABWAD010000049">
    <property type="protein sequence ID" value="KAF6068975.1"/>
    <property type="molecule type" value="Genomic_DNA"/>
</dbReference>
<evidence type="ECO:0000313" key="13">
    <source>
        <dbReference type="EMBL" id="KAF6068975.1"/>
    </source>
</evidence>
<dbReference type="InterPro" id="IPR044752">
    <property type="entry name" value="PIN-like_EXO1"/>
</dbReference>
<dbReference type="Gene3D" id="1.10.150.20">
    <property type="entry name" value="5' to 3' exonuclease, C-terminal subdomain"/>
    <property type="match status" value="1"/>
</dbReference>
<evidence type="ECO:0000313" key="14">
    <source>
        <dbReference type="Proteomes" id="UP000536275"/>
    </source>
</evidence>
<dbReference type="AlphaFoldDB" id="A0A8H6BXL3"/>
<feature type="region of interest" description="Disordered" evidence="11">
    <location>
        <begin position="322"/>
        <end position="411"/>
    </location>
</feature>
<keyword evidence="8" id="KW-0234">DNA repair</keyword>
<keyword evidence="6" id="KW-0378">Hydrolase</keyword>
<keyword evidence="10" id="KW-0175">Coiled coil</keyword>
<feature type="compositionally biased region" description="Acidic residues" evidence="11">
    <location>
        <begin position="423"/>
        <end position="432"/>
    </location>
</feature>
<keyword evidence="5" id="KW-0227">DNA damage</keyword>
<evidence type="ECO:0000256" key="11">
    <source>
        <dbReference type="SAM" id="MobiDB-lite"/>
    </source>
</evidence>
<dbReference type="Pfam" id="PF00752">
    <property type="entry name" value="XPG_N"/>
    <property type="match status" value="1"/>
</dbReference>
<evidence type="ECO:0000256" key="3">
    <source>
        <dbReference type="ARBA" id="ARBA00022722"/>
    </source>
</evidence>
<protein>
    <submittedName>
        <fullName evidence="13">XPG I-region family protein</fullName>
    </submittedName>
</protein>
<feature type="coiled-coil region" evidence="10">
    <location>
        <begin position="21"/>
        <end position="48"/>
    </location>
</feature>
<evidence type="ECO:0000256" key="9">
    <source>
        <dbReference type="ARBA" id="ARBA00023242"/>
    </source>
</evidence>
<evidence type="ECO:0000256" key="7">
    <source>
        <dbReference type="ARBA" id="ARBA00022842"/>
    </source>
</evidence>
<dbReference type="GO" id="GO:0017108">
    <property type="term" value="F:5'-flap endonuclease activity"/>
    <property type="evidence" value="ECO:0007669"/>
    <property type="project" value="TreeGrafter"/>
</dbReference>
<keyword evidence="4" id="KW-0479">Metal-binding</keyword>
<comment type="cofactor">
    <cofactor evidence="1">
        <name>Mg(2+)</name>
        <dbReference type="ChEBI" id="CHEBI:18420"/>
    </cofactor>
</comment>
<sequence>MLNHFGITPYFVFDGASLPTKQETNRERQLKRQEAKELAEKYIAANNRKLAYKQFMKAAYVTSQMAKSVMCELDNLSIKYIVAPYEADPQMVYLEKMGIVDGILSEDSDLLIFGCKKLITKLKDDGTCVEINRDKFDKVKEIPYLNQYNMEQLRLVAMLSGCDYTKGVPGIGLKTAFQLVRKYNNFTKIMIALRSMGKKIPDTFSDEPKLTTLNEYPQDGTEVEADQGLLESCCGKTLTDEIYQQLCNGKIHPNTHEVLVSREQSLTVLKSESFYSPNSQQHNNKQGSIATIAHRSRSEGAISQAGNGKSILDLLSISKKVTKTTSSNSQVESNNKQMKTPERKTIKRSIRIEETKLSPTTKPIEKIQPENPTTEENLNKPDWDSSLIDDSEITDYGHGHNHESSDKPVDTQNILDELTDNDNDHEEEEQQQETDSNAIKIHPIVDVKQSPQSDNGFDICSNDDEIEESPIKNRVVAVGGGQEQVRTRLLALKESFSYQSTTKSTHQFTKPNNDRKRVPLQPKNINRIEQKSPTKSIKLNRKVDHHHQRYQDNNNVNISKVVSTVNSRTTIDIRQFAFKKQQT</sequence>
<dbReference type="Gene3D" id="3.40.50.1010">
    <property type="entry name" value="5'-nuclease"/>
    <property type="match status" value="1"/>
</dbReference>
<feature type="compositionally biased region" description="Basic and acidic residues" evidence="11">
    <location>
        <begin position="395"/>
        <end position="409"/>
    </location>
</feature>
<evidence type="ECO:0000256" key="4">
    <source>
        <dbReference type="ARBA" id="ARBA00022723"/>
    </source>
</evidence>
<evidence type="ECO:0000256" key="1">
    <source>
        <dbReference type="ARBA" id="ARBA00001946"/>
    </source>
</evidence>
<dbReference type="SUPFAM" id="SSF47807">
    <property type="entry name" value="5' to 3' exonuclease, C-terminal subdomain"/>
    <property type="match status" value="1"/>
</dbReference>
<accession>A0A8H6BXL3</accession>
<evidence type="ECO:0000256" key="8">
    <source>
        <dbReference type="ARBA" id="ARBA00023204"/>
    </source>
</evidence>
<evidence type="ECO:0000256" key="10">
    <source>
        <dbReference type="SAM" id="Coils"/>
    </source>
</evidence>
<dbReference type="GO" id="GO:0006281">
    <property type="term" value="P:DNA repair"/>
    <property type="evidence" value="ECO:0007669"/>
    <property type="project" value="UniProtKB-KW"/>
</dbReference>
<keyword evidence="9" id="KW-0539">Nucleus</keyword>
<dbReference type="InterPro" id="IPR008918">
    <property type="entry name" value="HhH2"/>
</dbReference>
<evidence type="ECO:0000256" key="2">
    <source>
        <dbReference type="ARBA" id="ARBA00004123"/>
    </source>
</evidence>
<evidence type="ECO:0000259" key="12">
    <source>
        <dbReference type="SMART" id="SM00484"/>
    </source>
</evidence>
<evidence type="ECO:0000256" key="5">
    <source>
        <dbReference type="ARBA" id="ARBA00022763"/>
    </source>
</evidence>
<proteinExistence type="predicted"/>
<dbReference type="CDD" id="cd09857">
    <property type="entry name" value="PIN_EXO1"/>
    <property type="match status" value="1"/>
</dbReference>
<dbReference type="GO" id="GO:0046872">
    <property type="term" value="F:metal ion binding"/>
    <property type="evidence" value="ECO:0007669"/>
    <property type="project" value="UniProtKB-KW"/>
</dbReference>
<dbReference type="PRINTS" id="PR00853">
    <property type="entry name" value="XPGRADSUPER"/>
</dbReference>
<dbReference type="SMART" id="SM00279">
    <property type="entry name" value="HhH2"/>
    <property type="match status" value="1"/>
</dbReference>
<gene>
    <name evidence="13" type="ORF">FOB64_003612</name>
</gene>
<reference evidence="13 14" key="1">
    <citation type="submission" date="2020-03" db="EMBL/GenBank/DDBJ databases">
        <title>FDA dAtabase for Regulatory Grade micrObial Sequences (FDA-ARGOS): Supporting development and validation of Infectious Disease Dx tests.</title>
        <authorList>
            <person name="Campos J."/>
            <person name="Goldberg B."/>
            <person name="Tallon L."/>
            <person name="Sadzewicz L."/>
            <person name="Vavikolanu K."/>
            <person name="Mehta A."/>
            <person name="Aluvathingal J."/>
            <person name="Nadendla S."/>
            <person name="Nandy P."/>
            <person name="Geyer C."/>
            <person name="Yan Y."/>
            <person name="Sichtig H."/>
        </authorList>
    </citation>
    <scope>NUCLEOTIDE SEQUENCE [LARGE SCALE GENOMIC DNA]</scope>
    <source>
        <strain evidence="13 14">FDAARGOS_656</strain>
    </source>
</reference>
<organism evidence="13 14">
    <name type="scientific">Candida albicans</name>
    <name type="common">Yeast</name>
    <dbReference type="NCBI Taxonomy" id="5476"/>
    <lineage>
        <taxon>Eukaryota</taxon>
        <taxon>Fungi</taxon>
        <taxon>Dikarya</taxon>
        <taxon>Ascomycota</taxon>
        <taxon>Saccharomycotina</taxon>
        <taxon>Pichiomycetes</taxon>
        <taxon>Debaryomycetaceae</taxon>
        <taxon>Candida/Lodderomyces clade</taxon>
        <taxon>Candida</taxon>
    </lineage>
</organism>